<accession>A0A5J9UJI6</accession>
<gene>
    <name evidence="2" type="ORF">EJB05_26105</name>
</gene>
<protein>
    <submittedName>
        <fullName evidence="2">Uncharacterized protein</fullName>
    </submittedName>
</protein>
<keyword evidence="1" id="KW-0472">Membrane</keyword>
<comment type="caution">
    <text evidence="2">The sequence shown here is derived from an EMBL/GenBank/DDBJ whole genome shotgun (WGS) entry which is preliminary data.</text>
</comment>
<dbReference type="Proteomes" id="UP000324897">
    <property type="component" value="Chromosome 2"/>
</dbReference>
<keyword evidence="3" id="KW-1185">Reference proteome</keyword>
<keyword evidence="1" id="KW-1133">Transmembrane helix</keyword>
<evidence type="ECO:0000313" key="2">
    <source>
        <dbReference type="EMBL" id="TVU23726.1"/>
    </source>
</evidence>
<reference evidence="2 3" key="1">
    <citation type="journal article" date="2019" name="Sci. Rep.">
        <title>A high-quality genome of Eragrostis curvula grass provides insights into Poaceae evolution and supports new strategies to enhance forage quality.</title>
        <authorList>
            <person name="Carballo J."/>
            <person name="Santos B.A.C.M."/>
            <person name="Zappacosta D."/>
            <person name="Garbus I."/>
            <person name="Selva J.P."/>
            <person name="Gallo C.A."/>
            <person name="Diaz A."/>
            <person name="Albertini E."/>
            <person name="Caccamo M."/>
            <person name="Echenique V."/>
        </authorList>
    </citation>
    <scope>NUCLEOTIDE SEQUENCE [LARGE SCALE GENOMIC DNA]</scope>
    <source>
        <strain evidence="3">cv. Victoria</strain>
        <tissue evidence="2">Leaf</tissue>
    </source>
</reference>
<organism evidence="2 3">
    <name type="scientific">Eragrostis curvula</name>
    <name type="common">weeping love grass</name>
    <dbReference type="NCBI Taxonomy" id="38414"/>
    <lineage>
        <taxon>Eukaryota</taxon>
        <taxon>Viridiplantae</taxon>
        <taxon>Streptophyta</taxon>
        <taxon>Embryophyta</taxon>
        <taxon>Tracheophyta</taxon>
        <taxon>Spermatophyta</taxon>
        <taxon>Magnoliopsida</taxon>
        <taxon>Liliopsida</taxon>
        <taxon>Poales</taxon>
        <taxon>Poaceae</taxon>
        <taxon>PACMAD clade</taxon>
        <taxon>Chloridoideae</taxon>
        <taxon>Eragrostideae</taxon>
        <taxon>Eragrostidinae</taxon>
        <taxon>Eragrostis</taxon>
    </lineage>
</organism>
<feature type="transmembrane region" description="Helical" evidence="1">
    <location>
        <begin position="34"/>
        <end position="56"/>
    </location>
</feature>
<proteinExistence type="predicted"/>
<dbReference type="AlphaFoldDB" id="A0A5J9UJI6"/>
<dbReference type="EMBL" id="RWGY01000013">
    <property type="protein sequence ID" value="TVU23726.1"/>
    <property type="molecule type" value="Genomic_DNA"/>
</dbReference>
<keyword evidence="1" id="KW-0812">Transmembrane</keyword>
<sequence length="166" mass="17921">MGSAGRLSDLEKGLAAAAGGTDVEEEIQRALGMIYAGFGLFVVFYMLFIIVAVGVAQQWWQALVAGAIATLVLLLGLYLTAFLKRKIETEMRPLQSQSQYCHIEEQSDEHTPFNQPKLKRSILAAEVRHATLSYCEAHNGGSSEAVGVLKAPPITGEHAPHLSGNL</sequence>
<feature type="transmembrane region" description="Helical" evidence="1">
    <location>
        <begin position="62"/>
        <end position="83"/>
    </location>
</feature>
<evidence type="ECO:0000256" key="1">
    <source>
        <dbReference type="SAM" id="Phobius"/>
    </source>
</evidence>
<name>A0A5J9UJI6_9POAL</name>
<evidence type="ECO:0000313" key="3">
    <source>
        <dbReference type="Proteomes" id="UP000324897"/>
    </source>
</evidence>
<dbReference type="Gramene" id="TVU23726">
    <property type="protein sequence ID" value="TVU23726"/>
    <property type="gene ID" value="EJB05_26105"/>
</dbReference>